<evidence type="ECO:0000256" key="1">
    <source>
        <dbReference type="ARBA" id="ARBA00007320"/>
    </source>
</evidence>
<feature type="region of interest" description="Disordered" evidence="4">
    <location>
        <begin position="329"/>
        <end position="359"/>
    </location>
</feature>
<dbReference type="AlphaFoldDB" id="A0AAF0IL85"/>
<dbReference type="Pfam" id="PF00828">
    <property type="entry name" value="Ribosomal_L27A"/>
    <property type="match status" value="1"/>
</dbReference>
<dbReference type="GO" id="GO:0005762">
    <property type="term" value="C:mitochondrial large ribosomal subunit"/>
    <property type="evidence" value="ECO:0007669"/>
    <property type="project" value="TreeGrafter"/>
</dbReference>
<evidence type="ECO:0000256" key="2">
    <source>
        <dbReference type="ARBA" id="ARBA00022980"/>
    </source>
</evidence>
<feature type="compositionally biased region" description="Basic residues" evidence="4">
    <location>
        <begin position="95"/>
        <end position="107"/>
    </location>
</feature>
<sequence>MPPRLPWRLPPHLSSPLSLLASAPQLPSTSCSPFLRILLPFFLTHSPSPLTPSPIPQPSQNRRHASILGSLSDNAGAYNKRIRRGRGPASGKGKTSGRGHKGQKQHGKVPAGFNGGQTKDIVVHGERGFENIFSPTISKVNIDRIQDWIDQGRLDPARPITLKELVKSRCIHGIKDGVKLLGGSRVPAAAAADADAAADAPPLLKQPINIIVSRASASAIAAVEAAGGSVVTRYYTRHAIRRILSGRTDAYVSLAWAQMEAQKQKQDGSDGVGMGVVGMGMDKPRVKGEGFQYRLPDPTARRDIEYYRDPAHRGYLSYLVGEGEGPSLFFRPPGGAEEEGAKKKKKRGSATTAGENRVW</sequence>
<feature type="compositionally biased region" description="Polar residues" evidence="4">
    <location>
        <begin position="349"/>
        <end position="359"/>
    </location>
</feature>
<evidence type="ECO:0000313" key="6">
    <source>
        <dbReference type="EMBL" id="WEW61705.1"/>
    </source>
</evidence>
<dbReference type="InterPro" id="IPR036227">
    <property type="entry name" value="Ribosomal_uL15/eL18_sf"/>
</dbReference>
<keyword evidence="2" id="KW-0689">Ribosomal protein</keyword>
<dbReference type="SUPFAM" id="SSF52080">
    <property type="entry name" value="Ribosomal proteins L15p and L18e"/>
    <property type="match status" value="1"/>
</dbReference>
<protein>
    <submittedName>
        <fullName evidence="6">YmL10</fullName>
    </submittedName>
</protein>
<dbReference type="InterPro" id="IPR005749">
    <property type="entry name" value="Ribosomal_uL15_bac-type"/>
</dbReference>
<organism evidence="6 7">
    <name type="scientific">Emydomyces testavorans</name>
    <dbReference type="NCBI Taxonomy" id="2070801"/>
    <lineage>
        <taxon>Eukaryota</taxon>
        <taxon>Fungi</taxon>
        <taxon>Dikarya</taxon>
        <taxon>Ascomycota</taxon>
        <taxon>Pezizomycotina</taxon>
        <taxon>Eurotiomycetes</taxon>
        <taxon>Eurotiomycetidae</taxon>
        <taxon>Onygenales</taxon>
        <taxon>Nannizziopsiaceae</taxon>
        <taxon>Emydomyces</taxon>
    </lineage>
</organism>
<dbReference type="PANTHER" id="PTHR12934:SF11">
    <property type="entry name" value="LARGE RIBOSOMAL SUBUNIT PROTEIN UL15M"/>
    <property type="match status" value="1"/>
</dbReference>
<feature type="region of interest" description="Disordered" evidence="4">
    <location>
        <begin position="77"/>
        <end position="116"/>
    </location>
</feature>
<feature type="domain" description="Large ribosomal subunit protein uL15/eL18" evidence="5">
    <location>
        <begin position="140"/>
        <end position="231"/>
    </location>
</feature>
<dbReference type="HAMAP" id="MF_01341">
    <property type="entry name" value="Ribosomal_uL15"/>
    <property type="match status" value="1"/>
</dbReference>
<accession>A0AAF0IL85</accession>
<dbReference type="Proteomes" id="UP001219355">
    <property type="component" value="Chromosome 5"/>
</dbReference>
<dbReference type="Gene3D" id="3.100.10.10">
    <property type="match status" value="1"/>
</dbReference>
<keyword evidence="7" id="KW-1185">Reference proteome</keyword>
<reference evidence="6" key="1">
    <citation type="submission" date="2023-03" db="EMBL/GenBank/DDBJ databases">
        <title>Emydomyces testavorans Genome Sequence.</title>
        <authorList>
            <person name="Hoyer L."/>
        </authorList>
    </citation>
    <scope>NUCLEOTIDE SEQUENCE</scope>
    <source>
        <strain evidence="6">16-2883</strain>
    </source>
</reference>
<keyword evidence="3" id="KW-0687">Ribonucleoprotein</keyword>
<dbReference type="PANTHER" id="PTHR12934">
    <property type="entry name" value="50S RIBOSOMAL PROTEIN L15"/>
    <property type="match status" value="1"/>
</dbReference>
<comment type="similarity">
    <text evidence="1">Belongs to the universal ribosomal protein uL15 family.</text>
</comment>
<name>A0AAF0IL85_9EURO</name>
<dbReference type="InterPro" id="IPR021131">
    <property type="entry name" value="Ribosomal_uL15/eL18"/>
</dbReference>
<evidence type="ECO:0000313" key="7">
    <source>
        <dbReference type="Proteomes" id="UP001219355"/>
    </source>
</evidence>
<evidence type="ECO:0000256" key="3">
    <source>
        <dbReference type="ARBA" id="ARBA00023274"/>
    </source>
</evidence>
<dbReference type="GO" id="GO:0003735">
    <property type="term" value="F:structural constituent of ribosome"/>
    <property type="evidence" value="ECO:0007669"/>
    <property type="project" value="InterPro"/>
</dbReference>
<dbReference type="GO" id="GO:0006412">
    <property type="term" value="P:translation"/>
    <property type="evidence" value="ECO:0007669"/>
    <property type="project" value="InterPro"/>
</dbReference>
<dbReference type="EMBL" id="CP120631">
    <property type="protein sequence ID" value="WEW61705.1"/>
    <property type="molecule type" value="Genomic_DNA"/>
</dbReference>
<evidence type="ECO:0000259" key="5">
    <source>
        <dbReference type="Pfam" id="PF00828"/>
    </source>
</evidence>
<proteinExistence type="inferred from homology"/>
<dbReference type="InterPro" id="IPR030878">
    <property type="entry name" value="Ribosomal_uL15"/>
</dbReference>
<evidence type="ECO:0000256" key="4">
    <source>
        <dbReference type="SAM" id="MobiDB-lite"/>
    </source>
</evidence>
<gene>
    <name evidence="6" type="primary">MRPL10</name>
    <name evidence="6" type="ORF">PRK78_007198</name>
</gene>